<keyword evidence="3" id="KW-1185">Reference proteome</keyword>
<dbReference type="PROSITE" id="PS50853">
    <property type="entry name" value="FN3"/>
    <property type="match status" value="2"/>
</dbReference>
<dbReference type="AlphaFoldDB" id="A0AAV2SSB7"/>
<dbReference type="PANTHER" id="PTHR46957">
    <property type="entry name" value="CYTOKINE RECEPTOR"/>
    <property type="match status" value="1"/>
</dbReference>
<dbReference type="InterPro" id="IPR050713">
    <property type="entry name" value="RTP_Phos/Ushers"/>
</dbReference>
<gene>
    <name evidence="2" type="ORF">MNOR_LOCUS39379</name>
</gene>
<evidence type="ECO:0000313" key="2">
    <source>
        <dbReference type="EMBL" id="CAL4225443.1"/>
    </source>
</evidence>
<accession>A0AAV2SSB7</accession>
<organism evidence="2 3">
    <name type="scientific">Meganyctiphanes norvegica</name>
    <name type="common">Northern krill</name>
    <name type="synonym">Thysanopoda norvegica</name>
    <dbReference type="NCBI Taxonomy" id="48144"/>
    <lineage>
        <taxon>Eukaryota</taxon>
        <taxon>Metazoa</taxon>
        <taxon>Ecdysozoa</taxon>
        <taxon>Arthropoda</taxon>
        <taxon>Crustacea</taxon>
        <taxon>Multicrustacea</taxon>
        <taxon>Malacostraca</taxon>
        <taxon>Eumalacostraca</taxon>
        <taxon>Eucarida</taxon>
        <taxon>Euphausiacea</taxon>
        <taxon>Euphausiidae</taxon>
        <taxon>Meganyctiphanes</taxon>
    </lineage>
</organism>
<feature type="non-terminal residue" evidence="2">
    <location>
        <position position="146"/>
    </location>
</feature>
<dbReference type="Pfam" id="PF00041">
    <property type="entry name" value="fn3"/>
    <property type="match status" value="1"/>
</dbReference>
<sequence length="146" mass="15862">LGSKSIMSVVPHVVVSALSAWTNYSFVVAAATEAGEGVPSQAVICSTAQDVPEAVSGIKAVVSGPQTVMVSWLPPEHPNGRITHYTVHWTLATARTRPHTVRLEKHTHHHKIIKLMQKKYEVWVKASTEVGEGPSSKVVKVEPTRK</sequence>
<dbReference type="PANTHER" id="PTHR46957:SF3">
    <property type="entry name" value="CYTOKINE RECEPTOR"/>
    <property type="match status" value="1"/>
</dbReference>
<feature type="domain" description="Fibronectin type-III" evidence="1">
    <location>
        <begin position="51"/>
        <end position="146"/>
    </location>
</feature>
<protein>
    <recommendedName>
        <fullName evidence="1">Fibronectin type-III domain-containing protein</fullName>
    </recommendedName>
</protein>
<dbReference type="GO" id="GO:0016020">
    <property type="term" value="C:membrane"/>
    <property type="evidence" value="ECO:0007669"/>
    <property type="project" value="UniProtKB-SubCell"/>
</dbReference>
<dbReference type="Proteomes" id="UP001497623">
    <property type="component" value="Unassembled WGS sequence"/>
</dbReference>
<dbReference type="EMBL" id="CAXKWB010101419">
    <property type="protein sequence ID" value="CAL4225443.1"/>
    <property type="molecule type" value="Genomic_DNA"/>
</dbReference>
<dbReference type="CDD" id="cd00063">
    <property type="entry name" value="FN3"/>
    <property type="match status" value="2"/>
</dbReference>
<dbReference type="SMART" id="SM00060">
    <property type="entry name" value="FN3"/>
    <property type="match status" value="1"/>
</dbReference>
<feature type="domain" description="Fibronectin type-III" evidence="1">
    <location>
        <begin position="1"/>
        <end position="50"/>
    </location>
</feature>
<comment type="caution">
    <text evidence="2">The sequence shown here is derived from an EMBL/GenBank/DDBJ whole genome shotgun (WGS) entry which is preliminary data.</text>
</comment>
<dbReference type="InterPro" id="IPR036116">
    <property type="entry name" value="FN3_sf"/>
</dbReference>
<dbReference type="InterPro" id="IPR013783">
    <property type="entry name" value="Ig-like_fold"/>
</dbReference>
<dbReference type="InterPro" id="IPR003961">
    <property type="entry name" value="FN3_dom"/>
</dbReference>
<dbReference type="SUPFAM" id="SSF49265">
    <property type="entry name" value="Fibronectin type III"/>
    <property type="match status" value="1"/>
</dbReference>
<dbReference type="Gene3D" id="2.60.40.10">
    <property type="entry name" value="Immunoglobulins"/>
    <property type="match status" value="2"/>
</dbReference>
<name>A0AAV2SSB7_MEGNR</name>
<proteinExistence type="predicted"/>
<evidence type="ECO:0000259" key="1">
    <source>
        <dbReference type="PROSITE" id="PS50853"/>
    </source>
</evidence>
<evidence type="ECO:0000313" key="3">
    <source>
        <dbReference type="Proteomes" id="UP001497623"/>
    </source>
</evidence>
<reference evidence="2 3" key="1">
    <citation type="submission" date="2024-05" db="EMBL/GenBank/DDBJ databases">
        <authorList>
            <person name="Wallberg A."/>
        </authorList>
    </citation>
    <scope>NUCLEOTIDE SEQUENCE [LARGE SCALE GENOMIC DNA]</scope>
</reference>
<feature type="non-terminal residue" evidence="2">
    <location>
        <position position="1"/>
    </location>
</feature>